<dbReference type="SUPFAM" id="SSF52499">
    <property type="entry name" value="Isochorismatase-like hydrolases"/>
    <property type="match status" value="1"/>
</dbReference>
<feature type="domain" description="Isochorismatase-like" evidence="8">
    <location>
        <begin position="52"/>
        <end position="257"/>
    </location>
</feature>
<dbReference type="PANTHER" id="PTHR11080">
    <property type="entry name" value="PYRAZINAMIDASE/NICOTINAMIDASE"/>
    <property type="match status" value="1"/>
</dbReference>
<keyword evidence="4" id="KW-0378">Hydrolase</keyword>
<feature type="non-terminal residue" evidence="9">
    <location>
        <position position="1"/>
    </location>
</feature>
<gene>
    <name evidence="9" type="ORF">PMAYCL1PPCAC_31890</name>
</gene>
<keyword evidence="3" id="KW-0479">Metal-binding</keyword>
<evidence type="ECO:0000313" key="10">
    <source>
        <dbReference type="Proteomes" id="UP001328107"/>
    </source>
</evidence>
<dbReference type="PANTHER" id="PTHR11080:SF2">
    <property type="entry name" value="LD05707P"/>
    <property type="match status" value="1"/>
</dbReference>
<dbReference type="EC" id="3.5.1.19" evidence="6"/>
<dbReference type="EMBL" id="BTRK01000006">
    <property type="protein sequence ID" value="GMR61695.1"/>
    <property type="molecule type" value="Genomic_DNA"/>
</dbReference>
<dbReference type="Proteomes" id="UP001328107">
    <property type="component" value="Unassembled WGS sequence"/>
</dbReference>
<reference evidence="10" key="1">
    <citation type="submission" date="2022-10" db="EMBL/GenBank/DDBJ databases">
        <title>Genome assembly of Pristionchus species.</title>
        <authorList>
            <person name="Yoshida K."/>
            <person name="Sommer R.J."/>
        </authorList>
    </citation>
    <scope>NUCLEOTIDE SEQUENCE [LARGE SCALE GENOMIC DNA]</scope>
    <source>
        <strain evidence="10">RS5460</strain>
    </source>
</reference>
<evidence type="ECO:0000259" key="8">
    <source>
        <dbReference type="Pfam" id="PF00857"/>
    </source>
</evidence>
<evidence type="ECO:0000256" key="2">
    <source>
        <dbReference type="ARBA" id="ARBA00022642"/>
    </source>
</evidence>
<name>A0AAN5IEY7_9BILA</name>
<dbReference type="InterPro" id="IPR036380">
    <property type="entry name" value="Isochorismatase-like_sf"/>
</dbReference>
<dbReference type="InterPro" id="IPR052347">
    <property type="entry name" value="Isochorismatase_Nicotinamidase"/>
</dbReference>
<evidence type="ECO:0000256" key="5">
    <source>
        <dbReference type="ARBA" id="ARBA00037900"/>
    </source>
</evidence>
<evidence type="ECO:0000256" key="1">
    <source>
        <dbReference type="ARBA" id="ARBA00006336"/>
    </source>
</evidence>
<dbReference type="Pfam" id="PF00857">
    <property type="entry name" value="Isochorismatase"/>
    <property type="match status" value="1"/>
</dbReference>
<accession>A0AAN5IEY7</accession>
<dbReference type="GO" id="GO:0008936">
    <property type="term" value="F:nicotinamidase activity"/>
    <property type="evidence" value="ECO:0007669"/>
    <property type="project" value="UniProtKB-EC"/>
</dbReference>
<evidence type="ECO:0000256" key="4">
    <source>
        <dbReference type="ARBA" id="ARBA00022801"/>
    </source>
</evidence>
<organism evidence="9 10">
    <name type="scientific">Pristionchus mayeri</name>
    <dbReference type="NCBI Taxonomy" id="1317129"/>
    <lineage>
        <taxon>Eukaryota</taxon>
        <taxon>Metazoa</taxon>
        <taxon>Ecdysozoa</taxon>
        <taxon>Nematoda</taxon>
        <taxon>Chromadorea</taxon>
        <taxon>Rhabditida</taxon>
        <taxon>Rhabditina</taxon>
        <taxon>Diplogasteromorpha</taxon>
        <taxon>Diplogasteroidea</taxon>
        <taxon>Neodiplogasteridae</taxon>
        <taxon>Pristionchus</taxon>
    </lineage>
</organism>
<evidence type="ECO:0000256" key="3">
    <source>
        <dbReference type="ARBA" id="ARBA00022723"/>
    </source>
</evidence>
<dbReference type="AlphaFoldDB" id="A0AAN5IEY7"/>
<keyword evidence="2" id="KW-0662">Pyridine nucleotide biosynthesis</keyword>
<keyword evidence="10" id="KW-1185">Reference proteome</keyword>
<protein>
    <recommendedName>
        <fullName evidence="6">nicotinamidase</fullName>
        <ecNumber evidence="6">3.5.1.19</ecNumber>
    </recommendedName>
    <alternativeName>
        <fullName evidence="7">Nicotinamide deamidase</fullName>
    </alternativeName>
</protein>
<comment type="caution">
    <text evidence="9">The sequence shown here is derived from an EMBL/GenBank/DDBJ whole genome shotgun (WGS) entry which is preliminary data.</text>
</comment>
<proteinExistence type="inferred from homology"/>
<dbReference type="GO" id="GO:0019363">
    <property type="term" value="P:pyridine nucleotide biosynthetic process"/>
    <property type="evidence" value="ECO:0007669"/>
    <property type="project" value="UniProtKB-KW"/>
</dbReference>
<dbReference type="GO" id="GO:0046872">
    <property type="term" value="F:metal ion binding"/>
    <property type="evidence" value="ECO:0007669"/>
    <property type="project" value="UniProtKB-KW"/>
</dbReference>
<evidence type="ECO:0000256" key="7">
    <source>
        <dbReference type="ARBA" id="ARBA00043224"/>
    </source>
</evidence>
<sequence length="305" mass="33897">LFEGISFGLLAVFIDEAIARSRAHIAANMRRRSIEDLLLKNSKDALKNIKVALVVVDYQNDFVTGSLAIGAGDAGEDPVARIWNINRLIDLDFDAIVITKDWHPADHISFLSAAKNSDRRLSAEFASRDIELFEKVSFKEPRREQVLYPDHCVANTHGAELVPQMKVPERAVIVNKGLDTLVDSYSAFMDNEGDKKSELHEVLKAASIDAVVVCGLAYDICVFHTVKDARNFGFYCATARDASAAFSSGGARQAAEYHAENLIKEMSTDDIVEMMKSRKFPQEWVKCAIDEDKLQNNNSISALKQ</sequence>
<comment type="pathway">
    <text evidence="5">Cofactor biosynthesis; nicotinate biosynthesis; nicotinate from nicotinamide: step 1/1.</text>
</comment>
<evidence type="ECO:0000256" key="6">
    <source>
        <dbReference type="ARBA" id="ARBA00039017"/>
    </source>
</evidence>
<evidence type="ECO:0000313" key="9">
    <source>
        <dbReference type="EMBL" id="GMR61695.1"/>
    </source>
</evidence>
<comment type="similarity">
    <text evidence="1">Belongs to the isochorismatase family.</text>
</comment>
<dbReference type="Gene3D" id="3.40.50.850">
    <property type="entry name" value="Isochorismatase-like"/>
    <property type="match status" value="1"/>
</dbReference>
<dbReference type="InterPro" id="IPR000868">
    <property type="entry name" value="Isochorismatase-like_dom"/>
</dbReference>